<evidence type="ECO:0000256" key="7">
    <source>
        <dbReference type="ARBA" id="ARBA00022801"/>
    </source>
</evidence>
<evidence type="ECO:0000256" key="1">
    <source>
        <dbReference type="ARBA" id="ARBA00001946"/>
    </source>
</evidence>
<keyword evidence="5" id="KW-0479">Metal-binding</keyword>
<evidence type="ECO:0000256" key="5">
    <source>
        <dbReference type="ARBA" id="ARBA00022723"/>
    </source>
</evidence>
<dbReference type="CDD" id="cd04690">
    <property type="entry name" value="NUDIX_Hydrolase"/>
    <property type="match status" value="1"/>
</dbReference>
<protein>
    <recommendedName>
        <fullName evidence="13">8-oxo-dGTP diphosphatase</fullName>
        <ecNumber evidence="12">3.6.1.55</ecNumber>
    </recommendedName>
    <alternativeName>
        <fullName evidence="16">7,8-dihydro-8-oxoguanine-triphosphatase</fullName>
    </alternativeName>
    <alternativeName>
        <fullName evidence="15">Mutator protein MutT</fullName>
    </alternativeName>
    <alternativeName>
        <fullName evidence="14">dGTP pyrophosphohydrolase</fullName>
    </alternativeName>
</protein>
<dbReference type="EMBL" id="BAABKD010000002">
    <property type="protein sequence ID" value="GAA5085373.1"/>
    <property type="molecule type" value="Genomic_DNA"/>
</dbReference>
<keyword evidence="3" id="KW-0515">Mutator protein</keyword>
<keyword evidence="9" id="KW-0234">DNA repair</keyword>
<dbReference type="Pfam" id="PF00293">
    <property type="entry name" value="NUDIX"/>
    <property type="match status" value="1"/>
</dbReference>
<keyword evidence="8" id="KW-0460">Magnesium</keyword>
<evidence type="ECO:0000313" key="19">
    <source>
        <dbReference type="Proteomes" id="UP001500227"/>
    </source>
</evidence>
<keyword evidence="4" id="KW-0235">DNA replication</keyword>
<comment type="cofactor">
    <cofactor evidence="1">
        <name>Mg(2+)</name>
        <dbReference type="ChEBI" id="CHEBI:18420"/>
    </cofactor>
</comment>
<keyword evidence="19" id="KW-1185">Reference proteome</keyword>
<comment type="catalytic activity">
    <reaction evidence="10">
        <text>8-oxo-dGTP + H2O = 8-oxo-dGMP + diphosphate + H(+)</text>
        <dbReference type="Rhea" id="RHEA:31575"/>
        <dbReference type="ChEBI" id="CHEBI:15377"/>
        <dbReference type="ChEBI" id="CHEBI:15378"/>
        <dbReference type="ChEBI" id="CHEBI:33019"/>
        <dbReference type="ChEBI" id="CHEBI:63224"/>
        <dbReference type="ChEBI" id="CHEBI:77896"/>
        <dbReference type="EC" id="3.6.1.55"/>
    </reaction>
</comment>
<evidence type="ECO:0000256" key="10">
    <source>
        <dbReference type="ARBA" id="ARBA00035861"/>
    </source>
</evidence>
<dbReference type="InterPro" id="IPR047127">
    <property type="entry name" value="MutT-like"/>
</dbReference>
<comment type="similarity">
    <text evidence="2">Belongs to the Nudix hydrolase family.</text>
</comment>
<evidence type="ECO:0000256" key="13">
    <source>
        <dbReference type="ARBA" id="ARBA00040794"/>
    </source>
</evidence>
<reference evidence="19" key="1">
    <citation type="journal article" date="2019" name="Int. J. Syst. Evol. Microbiol.">
        <title>The Global Catalogue of Microorganisms (GCM) 10K type strain sequencing project: providing services to taxonomists for standard genome sequencing and annotation.</title>
        <authorList>
            <consortium name="The Broad Institute Genomics Platform"/>
            <consortium name="The Broad Institute Genome Sequencing Center for Infectious Disease"/>
            <person name="Wu L."/>
            <person name="Ma J."/>
        </authorList>
    </citation>
    <scope>NUCLEOTIDE SEQUENCE [LARGE SCALE GENOMIC DNA]</scope>
    <source>
        <strain evidence="19">JCM 18423</strain>
    </source>
</reference>
<comment type="caution">
    <text evidence="18">The sequence shown here is derived from an EMBL/GenBank/DDBJ whole genome shotgun (WGS) entry which is preliminary data.</text>
</comment>
<evidence type="ECO:0000256" key="8">
    <source>
        <dbReference type="ARBA" id="ARBA00022842"/>
    </source>
</evidence>
<organism evidence="18 19">
    <name type="scientific">Paenalcaligenes hermetiae</name>
    <dbReference type="NCBI Taxonomy" id="1157987"/>
    <lineage>
        <taxon>Bacteria</taxon>
        <taxon>Pseudomonadati</taxon>
        <taxon>Pseudomonadota</taxon>
        <taxon>Betaproteobacteria</taxon>
        <taxon>Burkholderiales</taxon>
        <taxon>Alcaligenaceae</taxon>
        <taxon>Paenalcaligenes</taxon>
    </lineage>
</organism>
<evidence type="ECO:0000256" key="3">
    <source>
        <dbReference type="ARBA" id="ARBA00022457"/>
    </source>
</evidence>
<evidence type="ECO:0000256" key="11">
    <source>
        <dbReference type="ARBA" id="ARBA00036904"/>
    </source>
</evidence>
<evidence type="ECO:0000256" key="6">
    <source>
        <dbReference type="ARBA" id="ARBA00022763"/>
    </source>
</evidence>
<accession>A0ABP9LY54</accession>
<proteinExistence type="inferred from homology"/>
<dbReference type="SUPFAM" id="SSF55811">
    <property type="entry name" value="Nudix"/>
    <property type="match status" value="1"/>
</dbReference>
<dbReference type="PANTHER" id="PTHR47707">
    <property type="entry name" value="8-OXO-DGTP DIPHOSPHATASE"/>
    <property type="match status" value="1"/>
</dbReference>
<comment type="catalytic activity">
    <reaction evidence="11">
        <text>8-oxo-GTP + H2O = 8-oxo-GMP + diphosphate + H(+)</text>
        <dbReference type="Rhea" id="RHEA:67616"/>
        <dbReference type="ChEBI" id="CHEBI:15377"/>
        <dbReference type="ChEBI" id="CHEBI:15378"/>
        <dbReference type="ChEBI" id="CHEBI:33019"/>
        <dbReference type="ChEBI" id="CHEBI:143553"/>
        <dbReference type="ChEBI" id="CHEBI:145694"/>
    </reaction>
</comment>
<dbReference type="EC" id="3.6.1.55" evidence="12"/>
<keyword evidence="7" id="KW-0378">Hydrolase</keyword>
<dbReference type="Proteomes" id="UP001500227">
    <property type="component" value="Unassembled WGS sequence"/>
</dbReference>
<dbReference type="Gene3D" id="3.90.79.10">
    <property type="entry name" value="Nucleoside Triphosphate Pyrophosphohydrolase"/>
    <property type="match status" value="1"/>
</dbReference>
<sequence length="129" mass="14734">MSHIHIAAAIITNADQKMLLVRKKNTQRFMQAGGKIEAGETPLQALLRELDEELQIQPDPQQIIYHGEFHAPAANEPNHTVHAHIYQLTWHNSIHIAAEIEEARWEDPRQAHLLPLAPLTEHFILPLLM</sequence>
<feature type="domain" description="Nudix hydrolase" evidence="17">
    <location>
        <begin position="1"/>
        <end position="129"/>
    </location>
</feature>
<evidence type="ECO:0000256" key="9">
    <source>
        <dbReference type="ARBA" id="ARBA00023204"/>
    </source>
</evidence>
<evidence type="ECO:0000259" key="17">
    <source>
        <dbReference type="PROSITE" id="PS51462"/>
    </source>
</evidence>
<dbReference type="InterPro" id="IPR000086">
    <property type="entry name" value="NUDIX_hydrolase_dom"/>
</dbReference>
<evidence type="ECO:0000256" key="12">
    <source>
        <dbReference type="ARBA" id="ARBA00038905"/>
    </source>
</evidence>
<evidence type="ECO:0000256" key="14">
    <source>
        <dbReference type="ARBA" id="ARBA00041592"/>
    </source>
</evidence>
<evidence type="ECO:0000256" key="16">
    <source>
        <dbReference type="ARBA" id="ARBA00042798"/>
    </source>
</evidence>
<name>A0ABP9LY54_9BURK</name>
<dbReference type="InterPro" id="IPR015797">
    <property type="entry name" value="NUDIX_hydrolase-like_dom_sf"/>
</dbReference>
<keyword evidence="6" id="KW-0227">DNA damage</keyword>
<gene>
    <name evidence="18" type="ORF">GCM10023337_04030</name>
</gene>
<evidence type="ECO:0000256" key="2">
    <source>
        <dbReference type="ARBA" id="ARBA00005582"/>
    </source>
</evidence>
<dbReference type="RefSeq" id="WP_260649540.1">
    <property type="nucleotide sequence ID" value="NZ_BAABKD010000002.1"/>
</dbReference>
<dbReference type="PROSITE" id="PS51462">
    <property type="entry name" value="NUDIX"/>
    <property type="match status" value="1"/>
</dbReference>
<evidence type="ECO:0000256" key="15">
    <source>
        <dbReference type="ARBA" id="ARBA00041979"/>
    </source>
</evidence>
<evidence type="ECO:0000313" key="18">
    <source>
        <dbReference type="EMBL" id="GAA5085373.1"/>
    </source>
</evidence>
<evidence type="ECO:0000256" key="4">
    <source>
        <dbReference type="ARBA" id="ARBA00022705"/>
    </source>
</evidence>
<dbReference type="PANTHER" id="PTHR47707:SF1">
    <property type="entry name" value="NUDIX HYDROLASE FAMILY PROTEIN"/>
    <property type="match status" value="1"/>
</dbReference>